<keyword evidence="5" id="KW-1185">Reference proteome</keyword>
<evidence type="ECO:0000313" key="5">
    <source>
        <dbReference type="Proteomes" id="UP000279259"/>
    </source>
</evidence>
<dbReference type="Gene3D" id="1.50.10.10">
    <property type="match status" value="1"/>
</dbReference>
<dbReference type="PANTHER" id="PTHR41814">
    <property type="entry name" value="EXPRESSED PROTEIN"/>
    <property type="match status" value="1"/>
</dbReference>
<accession>A0A427YK08</accession>
<dbReference type="InterPro" id="IPR010905">
    <property type="entry name" value="Glyco_hydro_88"/>
</dbReference>
<feature type="chain" id="PRO_5019139476" evidence="3">
    <location>
        <begin position="20"/>
        <end position="369"/>
    </location>
</feature>
<dbReference type="PANTHER" id="PTHR41814:SF1">
    <property type="entry name" value="CELLULASE"/>
    <property type="match status" value="1"/>
</dbReference>
<gene>
    <name evidence="4" type="ORF">EHS25_009724</name>
</gene>
<proteinExistence type="predicted"/>
<feature type="region of interest" description="Disordered" evidence="2">
    <location>
        <begin position="65"/>
        <end position="94"/>
    </location>
</feature>
<evidence type="ECO:0000256" key="1">
    <source>
        <dbReference type="ARBA" id="ARBA00022801"/>
    </source>
</evidence>
<reference evidence="4 5" key="1">
    <citation type="submission" date="2018-11" db="EMBL/GenBank/DDBJ databases">
        <title>Genome sequence of Saitozyma podzolica DSM 27192.</title>
        <authorList>
            <person name="Aliyu H."/>
            <person name="Gorte O."/>
            <person name="Ochsenreither K."/>
        </authorList>
    </citation>
    <scope>NUCLEOTIDE SEQUENCE [LARGE SCALE GENOMIC DNA]</scope>
    <source>
        <strain evidence="4 5">DSM 27192</strain>
    </source>
</reference>
<protein>
    <submittedName>
        <fullName evidence="4">Uncharacterized protein</fullName>
    </submittedName>
</protein>
<feature type="signal peptide" evidence="3">
    <location>
        <begin position="1"/>
        <end position="19"/>
    </location>
</feature>
<dbReference type="Proteomes" id="UP000279259">
    <property type="component" value="Unassembled WGS sequence"/>
</dbReference>
<dbReference type="GO" id="GO:0016787">
    <property type="term" value="F:hydrolase activity"/>
    <property type="evidence" value="ECO:0007669"/>
    <property type="project" value="UniProtKB-KW"/>
</dbReference>
<dbReference type="EMBL" id="RSCD01000008">
    <property type="protein sequence ID" value="RSH91425.1"/>
    <property type="molecule type" value="Genomic_DNA"/>
</dbReference>
<evidence type="ECO:0000256" key="3">
    <source>
        <dbReference type="SAM" id="SignalP"/>
    </source>
</evidence>
<feature type="compositionally biased region" description="Basic and acidic residues" evidence="2">
    <location>
        <begin position="72"/>
        <end position="86"/>
    </location>
</feature>
<name>A0A427YK08_9TREE</name>
<dbReference type="InterPro" id="IPR008928">
    <property type="entry name" value="6-hairpin_glycosidase_sf"/>
</dbReference>
<dbReference type="Pfam" id="PF07470">
    <property type="entry name" value="Glyco_hydro_88"/>
    <property type="match status" value="1"/>
</dbReference>
<comment type="caution">
    <text evidence="4">The sequence shown here is derived from an EMBL/GenBank/DDBJ whole genome shotgun (WGS) entry which is preliminary data.</text>
</comment>
<dbReference type="InterPro" id="IPR012341">
    <property type="entry name" value="6hp_glycosidase-like_sf"/>
</dbReference>
<keyword evidence="1" id="KW-0378">Hydrolase</keyword>
<dbReference type="OrthoDB" id="4138492at2759"/>
<dbReference type="AlphaFoldDB" id="A0A427YK08"/>
<dbReference type="SUPFAM" id="SSF48208">
    <property type="entry name" value="Six-hairpin glycosidases"/>
    <property type="match status" value="1"/>
</dbReference>
<keyword evidence="3" id="KW-0732">Signal</keyword>
<organism evidence="4 5">
    <name type="scientific">Saitozyma podzolica</name>
    <dbReference type="NCBI Taxonomy" id="1890683"/>
    <lineage>
        <taxon>Eukaryota</taxon>
        <taxon>Fungi</taxon>
        <taxon>Dikarya</taxon>
        <taxon>Basidiomycota</taxon>
        <taxon>Agaricomycotina</taxon>
        <taxon>Tremellomycetes</taxon>
        <taxon>Tremellales</taxon>
        <taxon>Trimorphomycetaceae</taxon>
        <taxon>Saitozyma</taxon>
    </lineage>
</organism>
<evidence type="ECO:0000313" key="4">
    <source>
        <dbReference type="EMBL" id="RSH91425.1"/>
    </source>
</evidence>
<evidence type="ECO:0000256" key="2">
    <source>
        <dbReference type="SAM" id="MobiDB-lite"/>
    </source>
</evidence>
<dbReference type="GO" id="GO:0005975">
    <property type="term" value="P:carbohydrate metabolic process"/>
    <property type="evidence" value="ECO:0007669"/>
    <property type="project" value="InterPro"/>
</dbReference>
<sequence length="369" mass="39167">MKALAIGAILSLSGAMVGATHLSDSRLSKVYDVMNAISTHSWENGTKSEAILEWTYPTLSVFTSTGNPFPDHPPEPAGEQHLRRGEGGSSLLQDDAAGDPASLGIAVLLANLTTGDAQVNGVGYGEAATQELNYLLYDVPRYPPTSTNGTNGTSNATLNAATTGAISHRAQYAQLWSDSVFMVPPFLAAYGVWSANQTLLQTAYTQCSLYRQYLRTSSGLWMHIVGASTGLDYGLWATGNAWAAYGMLRVWASIYHSPYRGDMGSQMADLASWSGEIVQAAEQYITSDGLFHNYLNDTSTFEDSAGAALMAATGLRLSTLNITNNYVPAALTLLSGVSDKVNSTGYLTQVVNPNSFGAQGTESPKARAS</sequence>